<accession>A0ABV1HER1</accession>
<dbReference type="Proteomes" id="UP001454489">
    <property type="component" value="Unassembled WGS sequence"/>
</dbReference>
<keyword evidence="1" id="KW-0472">Membrane</keyword>
<gene>
    <name evidence="2" type="ORF">WMO43_06720</name>
</gene>
<evidence type="ECO:0000256" key="1">
    <source>
        <dbReference type="SAM" id="Phobius"/>
    </source>
</evidence>
<comment type="caution">
    <text evidence="2">The sequence shown here is derived from an EMBL/GenBank/DDBJ whole genome shotgun (WGS) entry which is preliminary data.</text>
</comment>
<feature type="transmembrane region" description="Helical" evidence="1">
    <location>
        <begin position="33"/>
        <end position="52"/>
    </location>
</feature>
<dbReference type="EMBL" id="JBBMEX010000005">
    <property type="protein sequence ID" value="MEQ2557557.1"/>
    <property type="molecule type" value="Genomic_DNA"/>
</dbReference>
<reference evidence="2 3" key="1">
    <citation type="submission" date="2024-03" db="EMBL/GenBank/DDBJ databases">
        <title>Human intestinal bacterial collection.</title>
        <authorList>
            <person name="Pauvert C."/>
            <person name="Hitch T.C.A."/>
            <person name="Clavel T."/>
        </authorList>
    </citation>
    <scope>NUCLEOTIDE SEQUENCE [LARGE SCALE GENOMIC DNA]</scope>
    <source>
        <strain evidence="2 3">CLA-AA-H185</strain>
    </source>
</reference>
<feature type="transmembrane region" description="Helical" evidence="1">
    <location>
        <begin position="114"/>
        <end position="131"/>
    </location>
</feature>
<proteinExistence type="predicted"/>
<sequence>MKIIKILNYIFPLIIGALCSYMGSLTHIGKNNILQIIMIFTLSVIFSILLFYDAKTELDKLQKSYHNNYSNIITKFLILKNIVIQLFAIIIGAVCSSLGNWDKNQSGFSIKSNILIILGIIYILFVIYSIYNDEKIDSNIKKYVSNIEMLNEIYENVQTSIVCINHAIIKECSIVIRDSRFVNEFHILKATCKFCTRLSTFVMTFPFFPLLL</sequence>
<name>A0ABV1HER1_9FIRM</name>
<keyword evidence="3" id="KW-1185">Reference proteome</keyword>
<feature type="transmembrane region" description="Helical" evidence="1">
    <location>
        <begin position="7"/>
        <end position="27"/>
    </location>
</feature>
<protein>
    <submittedName>
        <fullName evidence="2">Uncharacterized protein</fullName>
    </submittedName>
</protein>
<dbReference type="RefSeq" id="WP_195540640.1">
    <property type="nucleotide sequence ID" value="NZ_JBBMEX010000005.1"/>
</dbReference>
<keyword evidence="1" id="KW-0812">Transmembrane</keyword>
<keyword evidence="1" id="KW-1133">Transmembrane helix</keyword>
<organism evidence="2 3">
    <name type="scientific">Maccoyibacter intestinihominis</name>
    <dbReference type="NCBI Taxonomy" id="3133499"/>
    <lineage>
        <taxon>Bacteria</taxon>
        <taxon>Bacillati</taxon>
        <taxon>Bacillota</taxon>
        <taxon>Clostridia</taxon>
        <taxon>Lachnospirales</taxon>
        <taxon>Lachnospiraceae</taxon>
        <taxon>Maccoyibacter</taxon>
    </lineage>
</organism>
<evidence type="ECO:0000313" key="2">
    <source>
        <dbReference type="EMBL" id="MEQ2557557.1"/>
    </source>
</evidence>
<feature type="transmembrane region" description="Helical" evidence="1">
    <location>
        <begin position="72"/>
        <end position="94"/>
    </location>
</feature>
<evidence type="ECO:0000313" key="3">
    <source>
        <dbReference type="Proteomes" id="UP001454489"/>
    </source>
</evidence>